<evidence type="ECO:0000256" key="1">
    <source>
        <dbReference type="SAM" id="SignalP"/>
    </source>
</evidence>
<evidence type="ECO:0000313" key="3">
    <source>
        <dbReference type="Proteomes" id="UP000324832"/>
    </source>
</evidence>
<organism evidence="2 3">
    <name type="scientific">Leptidea sinapis</name>
    <dbReference type="NCBI Taxonomy" id="189913"/>
    <lineage>
        <taxon>Eukaryota</taxon>
        <taxon>Metazoa</taxon>
        <taxon>Ecdysozoa</taxon>
        <taxon>Arthropoda</taxon>
        <taxon>Hexapoda</taxon>
        <taxon>Insecta</taxon>
        <taxon>Pterygota</taxon>
        <taxon>Neoptera</taxon>
        <taxon>Endopterygota</taxon>
        <taxon>Lepidoptera</taxon>
        <taxon>Glossata</taxon>
        <taxon>Ditrysia</taxon>
        <taxon>Papilionoidea</taxon>
        <taxon>Pieridae</taxon>
        <taxon>Dismorphiinae</taxon>
        <taxon>Leptidea</taxon>
    </lineage>
</organism>
<dbReference type="EMBL" id="FZQP02000349">
    <property type="protein sequence ID" value="VVC88560.1"/>
    <property type="molecule type" value="Genomic_DNA"/>
</dbReference>
<protein>
    <recommendedName>
        <fullName evidence="4">Lipocalin/cytosolic fatty-acid binding domain-containing protein</fullName>
    </recommendedName>
</protein>
<dbReference type="Proteomes" id="UP000324832">
    <property type="component" value="Unassembled WGS sequence"/>
</dbReference>
<dbReference type="Gene3D" id="2.40.128.20">
    <property type="match status" value="1"/>
</dbReference>
<name>A0A5E4PTY4_9NEOP</name>
<gene>
    <name evidence="2" type="ORF">LSINAPIS_LOCUS1904</name>
</gene>
<sequence length="112" mass="13095">MYRNIFVVSLALIEIICGQVLQFGQCQDVNTVQYFQIDKFLGKWYVIESFPIRYERNAHCSYKIFELCDRVLEIQHGSVADEVHHIIHMNSTYSPGDDAVFRIQANNIEGRH</sequence>
<keyword evidence="1" id="KW-0732">Signal</keyword>
<evidence type="ECO:0008006" key="4">
    <source>
        <dbReference type="Google" id="ProtNLM"/>
    </source>
</evidence>
<feature type="chain" id="PRO_5023035150" description="Lipocalin/cytosolic fatty-acid binding domain-containing protein" evidence="1">
    <location>
        <begin position="27"/>
        <end position="112"/>
    </location>
</feature>
<dbReference type="InterPro" id="IPR012674">
    <property type="entry name" value="Calycin"/>
</dbReference>
<keyword evidence="3" id="KW-1185">Reference proteome</keyword>
<dbReference type="AlphaFoldDB" id="A0A5E4PTY4"/>
<proteinExistence type="predicted"/>
<dbReference type="SUPFAM" id="SSF50814">
    <property type="entry name" value="Lipocalins"/>
    <property type="match status" value="1"/>
</dbReference>
<accession>A0A5E4PTY4</accession>
<feature type="signal peptide" evidence="1">
    <location>
        <begin position="1"/>
        <end position="26"/>
    </location>
</feature>
<evidence type="ECO:0000313" key="2">
    <source>
        <dbReference type="EMBL" id="VVC88560.1"/>
    </source>
</evidence>
<reference evidence="2 3" key="1">
    <citation type="submission" date="2017-07" db="EMBL/GenBank/DDBJ databases">
        <authorList>
            <person name="Talla V."/>
            <person name="Backstrom N."/>
        </authorList>
    </citation>
    <scope>NUCLEOTIDE SEQUENCE [LARGE SCALE GENOMIC DNA]</scope>
</reference>